<evidence type="ECO:0000313" key="3">
    <source>
        <dbReference type="Proteomes" id="UP000054567"/>
    </source>
</evidence>
<dbReference type="EMBL" id="DS268111">
    <property type="protein sequence ID" value="KMM69161.1"/>
    <property type="molecule type" value="Genomic_DNA"/>
</dbReference>
<feature type="compositionally biased region" description="Polar residues" evidence="1">
    <location>
        <begin position="96"/>
        <end position="105"/>
    </location>
</feature>
<organism evidence="2 3">
    <name type="scientific">Coccidioides posadasii RMSCC 3488</name>
    <dbReference type="NCBI Taxonomy" id="454284"/>
    <lineage>
        <taxon>Eukaryota</taxon>
        <taxon>Fungi</taxon>
        <taxon>Dikarya</taxon>
        <taxon>Ascomycota</taxon>
        <taxon>Pezizomycotina</taxon>
        <taxon>Eurotiomycetes</taxon>
        <taxon>Eurotiomycetidae</taxon>
        <taxon>Onygenales</taxon>
        <taxon>Onygenaceae</taxon>
        <taxon>Coccidioides</taxon>
    </lineage>
</organism>
<reference evidence="3" key="2">
    <citation type="journal article" date="2009" name="Genome Res.">
        <title>Comparative genomic analyses of the human fungal pathogens Coccidioides and their relatives.</title>
        <authorList>
            <person name="Sharpton T.J."/>
            <person name="Stajich J.E."/>
            <person name="Rounsley S.D."/>
            <person name="Gardner M.J."/>
            <person name="Wortman J.R."/>
            <person name="Jordar V.S."/>
            <person name="Maiti R."/>
            <person name="Kodira C.D."/>
            <person name="Neafsey D.E."/>
            <person name="Zeng Q."/>
            <person name="Hung C.-Y."/>
            <person name="McMahan C."/>
            <person name="Muszewska A."/>
            <person name="Grynberg M."/>
            <person name="Mandel M.A."/>
            <person name="Kellner E.M."/>
            <person name="Barker B.M."/>
            <person name="Galgiani J.N."/>
            <person name="Orbach M.J."/>
            <person name="Kirkland T.N."/>
            <person name="Cole G.T."/>
            <person name="Henn M.R."/>
            <person name="Birren B.W."/>
            <person name="Taylor J.W."/>
        </authorList>
    </citation>
    <scope>NUCLEOTIDE SEQUENCE [LARGE SCALE GENOMIC DNA]</scope>
    <source>
        <strain evidence="3">RMSCC 3488</strain>
    </source>
</reference>
<evidence type="ECO:0000313" key="2">
    <source>
        <dbReference type="EMBL" id="KMM69161.1"/>
    </source>
</evidence>
<dbReference type="VEuPathDB" id="FungiDB:CPAG_05482"/>
<protein>
    <submittedName>
        <fullName evidence="2">Uncharacterized protein</fullName>
    </submittedName>
</protein>
<dbReference type="AlphaFoldDB" id="A0A0J6F848"/>
<reference evidence="2 3" key="1">
    <citation type="submission" date="2007-06" db="EMBL/GenBank/DDBJ databases">
        <title>The Genome Sequence of Coccidioides posadasii RMSCC_3488.</title>
        <authorList>
            <consortium name="Coccidioides Genome Resources Consortium"/>
            <consortium name="The Broad Institute Genome Sequencing Platform"/>
            <person name="Henn M.R."/>
            <person name="Sykes S."/>
            <person name="Young S."/>
            <person name="Jaffe D."/>
            <person name="Berlin A."/>
            <person name="Alvarez P."/>
            <person name="Butler J."/>
            <person name="Gnerre S."/>
            <person name="Grabherr M."/>
            <person name="Mauceli E."/>
            <person name="Brockman W."/>
            <person name="Kodira C."/>
            <person name="Alvarado L."/>
            <person name="Zeng Q."/>
            <person name="Crawford M."/>
            <person name="Antoine C."/>
            <person name="Devon K."/>
            <person name="Galgiani J."/>
            <person name="Orsborn K."/>
            <person name="Lewis M.L."/>
            <person name="Nusbaum C."/>
            <person name="Galagan J."/>
            <person name="Birren B."/>
        </authorList>
    </citation>
    <scope>NUCLEOTIDE SEQUENCE [LARGE SCALE GENOMIC DNA]</scope>
    <source>
        <strain evidence="2 3">RMSCC 3488</strain>
    </source>
</reference>
<dbReference type="Proteomes" id="UP000054567">
    <property type="component" value="Unassembled WGS sequence"/>
</dbReference>
<reference evidence="3" key="3">
    <citation type="journal article" date="2010" name="Genome Res.">
        <title>Population genomic sequencing of Coccidioides fungi reveals recent hybridization and transposon control.</title>
        <authorList>
            <person name="Neafsey D.E."/>
            <person name="Barker B.M."/>
            <person name="Sharpton T.J."/>
            <person name="Stajich J.E."/>
            <person name="Park D.J."/>
            <person name="Whiston E."/>
            <person name="Hung C.-Y."/>
            <person name="McMahan C."/>
            <person name="White J."/>
            <person name="Sykes S."/>
            <person name="Heiman D."/>
            <person name="Young S."/>
            <person name="Zeng Q."/>
            <person name="Abouelleil A."/>
            <person name="Aftuck L."/>
            <person name="Bessette D."/>
            <person name="Brown A."/>
            <person name="FitzGerald M."/>
            <person name="Lui A."/>
            <person name="Macdonald J.P."/>
            <person name="Priest M."/>
            <person name="Orbach M.J."/>
            <person name="Galgiani J.N."/>
            <person name="Kirkland T.N."/>
            <person name="Cole G.T."/>
            <person name="Birren B.W."/>
            <person name="Henn M.R."/>
            <person name="Taylor J.W."/>
            <person name="Rounsley S.D."/>
        </authorList>
    </citation>
    <scope>NUCLEOTIDE SEQUENCE [LARGE SCALE GENOMIC DNA]</scope>
    <source>
        <strain evidence="3">RMSCC 3488</strain>
    </source>
</reference>
<accession>A0A0J6F848</accession>
<evidence type="ECO:0000256" key="1">
    <source>
        <dbReference type="SAM" id="MobiDB-lite"/>
    </source>
</evidence>
<gene>
    <name evidence="2" type="ORF">CPAG_05482</name>
</gene>
<feature type="region of interest" description="Disordered" evidence="1">
    <location>
        <begin position="86"/>
        <end position="105"/>
    </location>
</feature>
<name>A0A0J6F848_COCPO</name>
<proteinExistence type="predicted"/>
<sequence>MGFYILNRHNIQRIHHHGFLLSLSTRSKDPTFTVDGCTVLACVLVWLHARQKQAAPVDDSGRADYRMIEGNSRMESRFRPFQAGGGMLSSRLGQCDTKNTRPQQL</sequence>